<evidence type="ECO:0000256" key="5">
    <source>
        <dbReference type="HAMAP-Rule" id="MF_01350"/>
    </source>
</evidence>
<sequence length="349" mass="38088">MDLTQLLIILIQGGILVNVMLISAAFMVLAERKVAAWIQNRIGPNRVGPWGLLQSFADVFKLYMKEDVVPAAADYRFHALAPVISIAVAITVYAVIPWSGPFVEINGIQYGLTMAPNMNVALLVILAMTSVGVYGVALAGWSSNNKYSLMGGLRSAAQMISYELSMGLSIVGVLMLAGSLNLVEIIMAQVKSGWFVFYQPFAFIIFIITALAETNRAPFDLPEAEPELVGGYHTEYSGMKFGLLYLAEYANMLASSAIMATLFLGGWDLIPFLDDSAILGLPQGSLPMAILGFLAFAGKAALMVFVFMWIRWSLPRFRYDQLMNLGWKVLLPLSLVNIAITGVVLLLLQ</sequence>
<dbReference type="EC" id="7.1.1.-" evidence="5"/>
<dbReference type="GO" id="GO:0005886">
    <property type="term" value="C:plasma membrane"/>
    <property type="evidence" value="ECO:0007669"/>
    <property type="project" value="UniProtKB-SubCell"/>
</dbReference>
<dbReference type="EMBL" id="MKVH01000002">
    <property type="protein sequence ID" value="OJX61158.1"/>
    <property type="molecule type" value="Genomic_DNA"/>
</dbReference>
<feature type="transmembrane region" description="Helical" evidence="5">
    <location>
        <begin position="120"/>
        <end position="141"/>
    </location>
</feature>
<dbReference type="InterPro" id="IPR001694">
    <property type="entry name" value="NADH_UbQ_OxRdtase_su1/FPO"/>
</dbReference>
<keyword evidence="5" id="KW-0874">Quinone</keyword>
<evidence type="ECO:0000256" key="2">
    <source>
        <dbReference type="ARBA" id="ARBA00022692"/>
    </source>
</evidence>
<feature type="transmembrane region" description="Helical" evidence="5">
    <location>
        <begin position="162"/>
        <end position="183"/>
    </location>
</feature>
<evidence type="ECO:0000256" key="1">
    <source>
        <dbReference type="ARBA" id="ARBA00004141"/>
    </source>
</evidence>
<dbReference type="AlphaFoldDB" id="A0A1M3L6G1"/>
<protein>
    <recommendedName>
        <fullName evidence="5">NADH-quinone oxidoreductase subunit H</fullName>
        <ecNumber evidence="5">7.1.1.-</ecNumber>
    </recommendedName>
    <alternativeName>
        <fullName evidence="5">NADH dehydrogenase I subunit H</fullName>
    </alternativeName>
    <alternativeName>
        <fullName evidence="5">NDH-1 subunit H</fullName>
    </alternativeName>
</protein>
<comment type="similarity">
    <text evidence="5 6">Belongs to the complex I subunit 1 family.</text>
</comment>
<comment type="catalytic activity">
    <reaction evidence="5">
        <text>a quinone + NADH + 5 H(+)(in) = a quinol + NAD(+) + 4 H(+)(out)</text>
        <dbReference type="Rhea" id="RHEA:57888"/>
        <dbReference type="ChEBI" id="CHEBI:15378"/>
        <dbReference type="ChEBI" id="CHEBI:24646"/>
        <dbReference type="ChEBI" id="CHEBI:57540"/>
        <dbReference type="ChEBI" id="CHEBI:57945"/>
        <dbReference type="ChEBI" id="CHEBI:132124"/>
    </reaction>
</comment>
<comment type="subunit">
    <text evidence="5">NDH-1 is composed of 14 different subunits. Subunits NuoA, H, J, K, L, M, N constitute the membrane sector of the complex.</text>
</comment>
<keyword evidence="5" id="KW-0830">Ubiquinone</keyword>
<name>A0A1M3L6G1_9BACT</name>
<dbReference type="GO" id="GO:0003954">
    <property type="term" value="F:NADH dehydrogenase activity"/>
    <property type="evidence" value="ECO:0007669"/>
    <property type="project" value="TreeGrafter"/>
</dbReference>
<feature type="transmembrane region" description="Helical" evidence="5">
    <location>
        <begin position="249"/>
        <end position="270"/>
    </location>
</feature>
<dbReference type="Proteomes" id="UP000184233">
    <property type="component" value="Unassembled WGS sequence"/>
</dbReference>
<dbReference type="HAMAP" id="MF_01350">
    <property type="entry name" value="NDH1_NuoH"/>
    <property type="match status" value="1"/>
</dbReference>
<dbReference type="NCBIfam" id="NF004741">
    <property type="entry name" value="PRK06076.1-2"/>
    <property type="match status" value="1"/>
</dbReference>
<gene>
    <name evidence="5" type="primary">nuoH</name>
    <name evidence="7" type="ORF">BGO89_00760</name>
</gene>
<keyword evidence="3 5" id="KW-1133">Transmembrane helix</keyword>
<evidence type="ECO:0000313" key="8">
    <source>
        <dbReference type="Proteomes" id="UP000184233"/>
    </source>
</evidence>
<organism evidence="7 8">
    <name type="scientific">Candidatus Kapaibacterium thiocyanatum</name>
    <dbReference type="NCBI Taxonomy" id="1895771"/>
    <lineage>
        <taxon>Bacteria</taxon>
        <taxon>Pseudomonadati</taxon>
        <taxon>Candidatus Kapaibacteriota</taxon>
        <taxon>Candidatus Kapaibacteriia</taxon>
        <taxon>Candidatus Kapaibacteriales</taxon>
        <taxon>Candidatus Kapaibacteriaceae</taxon>
        <taxon>Candidatus Kapaibacterium</taxon>
    </lineage>
</organism>
<evidence type="ECO:0000256" key="4">
    <source>
        <dbReference type="ARBA" id="ARBA00023136"/>
    </source>
</evidence>
<dbReference type="PROSITE" id="PS00668">
    <property type="entry name" value="COMPLEX1_ND1_2"/>
    <property type="match status" value="1"/>
</dbReference>
<keyword evidence="4 5" id="KW-0472">Membrane</keyword>
<proteinExistence type="inferred from homology"/>
<dbReference type="PANTHER" id="PTHR11432:SF3">
    <property type="entry name" value="NADH-UBIQUINONE OXIDOREDUCTASE CHAIN 1"/>
    <property type="match status" value="1"/>
</dbReference>
<comment type="function">
    <text evidence="5">NDH-1 shuttles electrons from NADH, via FMN and iron-sulfur (Fe-S) centers, to quinones in the respiratory chain. The immediate electron acceptor for the enzyme in this species is believed to be ubiquinone. Couples the redox reaction to proton translocation (for every two electrons transferred, four hydrogen ions are translocated across the cytoplasmic membrane), and thus conserves the redox energy in a proton gradient. This subunit may bind ubiquinone.</text>
</comment>
<dbReference type="STRING" id="1895771.BGO89_00760"/>
<reference evidence="7 8" key="1">
    <citation type="submission" date="2016-09" db="EMBL/GenBank/DDBJ databases">
        <title>Genome-resolved meta-omics ties microbial dynamics to process performance in biotechnology for thiocyanate degradation.</title>
        <authorList>
            <person name="Kantor R.S."/>
            <person name="Huddy R.J."/>
            <person name="Iyer R."/>
            <person name="Thomas B.C."/>
            <person name="Brown C.T."/>
            <person name="Anantharaman K."/>
            <person name="Tringe S."/>
            <person name="Hettich R.L."/>
            <person name="Harrison S.T."/>
            <person name="Banfield J.F."/>
        </authorList>
    </citation>
    <scope>NUCLEOTIDE SEQUENCE [LARGE SCALE GENOMIC DNA]</scope>
    <source>
        <strain evidence="7">59-99</strain>
    </source>
</reference>
<evidence type="ECO:0000313" key="7">
    <source>
        <dbReference type="EMBL" id="OJX61158.1"/>
    </source>
</evidence>
<feature type="transmembrane region" description="Helical" evidence="5">
    <location>
        <begin position="330"/>
        <end position="348"/>
    </location>
</feature>
<accession>A0A1M3L6G1</accession>
<keyword evidence="5" id="KW-1278">Translocase</keyword>
<dbReference type="InterPro" id="IPR018086">
    <property type="entry name" value="NADH_UbQ_OxRdtase_su1_CS"/>
</dbReference>
<feature type="transmembrane region" description="Helical" evidence="5">
    <location>
        <begin position="79"/>
        <end position="100"/>
    </location>
</feature>
<evidence type="ECO:0000256" key="3">
    <source>
        <dbReference type="ARBA" id="ARBA00022989"/>
    </source>
</evidence>
<feature type="transmembrane region" description="Helical" evidence="5">
    <location>
        <begin position="290"/>
        <end position="310"/>
    </location>
</feature>
<keyword evidence="5 6" id="KW-0520">NAD</keyword>
<dbReference type="GO" id="GO:0048038">
    <property type="term" value="F:quinone binding"/>
    <property type="evidence" value="ECO:0007669"/>
    <property type="project" value="UniProtKB-KW"/>
</dbReference>
<feature type="transmembrane region" description="Helical" evidence="5">
    <location>
        <begin position="6"/>
        <end position="30"/>
    </location>
</feature>
<evidence type="ECO:0000256" key="6">
    <source>
        <dbReference type="RuleBase" id="RU000471"/>
    </source>
</evidence>
<dbReference type="GO" id="GO:0016655">
    <property type="term" value="F:oxidoreductase activity, acting on NAD(P)H, quinone or similar compound as acceptor"/>
    <property type="evidence" value="ECO:0007669"/>
    <property type="project" value="UniProtKB-UniRule"/>
</dbReference>
<dbReference type="Pfam" id="PF00146">
    <property type="entry name" value="NADHdh"/>
    <property type="match status" value="1"/>
</dbReference>
<comment type="caution">
    <text evidence="7">The sequence shown here is derived from an EMBL/GenBank/DDBJ whole genome shotgun (WGS) entry which is preliminary data.</text>
</comment>
<dbReference type="GO" id="GO:0009060">
    <property type="term" value="P:aerobic respiration"/>
    <property type="evidence" value="ECO:0007669"/>
    <property type="project" value="TreeGrafter"/>
</dbReference>
<keyword evidence="2 5" id="KW-0812">Transmembrane</keyword>
<feature type="transmembrane region" description="Helical" evidence="5">
    <location>
        <begin position="195"/>
        <end position="212"/>
    </location>
</feature>
<dbReference type="PANTHER" id="PTHR11432">
    <property type="entry name" value="NADH DEHYDROGENASE SUBUNIT 1"/>
    <property type="match status" value="1"/>
</dbReference>
<comment type="subcellular location">
    <subcellularLocation>
        <location evidence="5 6">Cell membrane</location>
        <topology evidence="5 6">Multi-pass membrane protein</topology>
    </subcellularLocation>
    <subcellularLocation>
        <location evidence="1">Membrane</location>
        <topology evidence="1">Multi-pass membrane protein</topology>
    </subcellularLocation>
</comment>
<keyword evidence="5" id="KW-1003">Cell membrane</keyword>